<keyword evidence="3" id="KW-1185">Reference proteome</keyword>
<feature type="region of interest" description="Disordered" evidence="1">
    <location>
        <begin position="759"/>
        <end position="785"/>
    </location>
</feature>
<feature type="region of interest" description="Disordered" evidence="1">
    <location>
        <begin position="1"/>
        <end position="33"/>
    </location>
</feature>
<dbReference type="InterPro" id="IPR038765">
    <property type="entry name" value="Papain-like_cys_pep_sf"/>
</dbReference>
<organism evidence="2 3">
    <name type="scientific">Clytia hemisphaerica</name>
    <dbReference type="NCBI Taxonomy" id="252671"/>
    <lineage>
        <taxon>Eukaryota</taxon>
        <taxon>Metazoa</taxon>
        <taxon>Cnidaria</taxon>
        <taxon>Hydrozoa</taxon>
        <taxon>Hydroidolina</taxon>
        <taxon>Leptothecata</taxon>
        <taxon>Obeliida</taxon>
        <taxon>Clytiidae</taxon>
        <taxon>Clytia</taxon>
    </lineage>
</organism>
<evidence type="ECO:0000313" key="2">
    <source>
        <dbReference type="EnsemblMetazoa" id="CLYHEMP004208.1"/>
    </source>
</evidence>
<protein>
    <recommendedName>
        <fullName evidence="4">Ubiquitin-like protease family profile domain-containing protein</fullName>
    </recommendedName>
</protein>
<dbReference type="OrthoDB" id="10054020at2759"/>
<dbReference type="Gene3D" id="3.40.395.10">
    <property type="entry name" value="Adenoviral Proteinase, Chain A"/>
    <property type="match status" value="1"/>
</dbReference>
<evidence type="ECO:0000313" key="3">
    <source>
        <dbReference type="Proteomes" id="UP000594262"/>
    </source>
</evidence>
<dbReference type="Proteomes" id="UP000594262">
    <property type="component" value="Unplaced"/>
</dbReference>
<accession>A0A7M5WJC8</accession>
<feature type="compositionally biased region" description="Basic residues" evidence="1">
    <location>
        <begin position="1100"/>
        <end position="1115"/>
    </location>
</feature>
<evidence type="ECO:0008006" key="4">
    <source>
        <dbReference type="Google" id="ProtNLM"/>
    </source>
</evidence>
<reference evidence="2" key="1">
    <citation type="submission" date="2021-01" db="UniProtKB">
        <authorList>
            <consortium name="EnsemblMetazoa"/>
        </authorList>
    </citation>
    <scope>IDENTIFICATION</scope>
</reference>
<name>A0A7M5WJC8_9CNID</name>
<dbReference type="EnsemblMetazoa" id="CLYHEMT004208.1">
    <property type="protein sequence ID" value="CLYHEMP004208.1"/>
    <property type="gene ID" value="CLYHEMG004208"/>
</dbReference>
<feature type="region of interest" description="Disordered" evidence="1">
    <location>
        <begin position="1080"/>
        <end position="1125"/>
    </location>
</feature>
<sequence>NLKSYRDKTASYSKTESRVGKKGMREDYATKTEKEQHYQETIQKNEALTKSNVAYRKQILSKSNWQKTLLESCQKDEVRKLVLDLVLLIESKDNTLAIKKDIIKNLLGKLRSGVNHKFKPIIKDVASYYHNSLGPDKYSLLKDLFGLPGKTCAKEHGKQTKIELGMNTEVFERGVTLYQGYPVVDATDEARTLRMFSGVVDKDGKIEIIGECWKPDYNEWKESRKLLDEILDEGKDFVDEFSALKGYVDKAIQEDRLAKSTGIHNLIAATGVKSKPLIYMVWPTPNSGYRSCHLLKIWDVVRSNCFLTPSGAMRKDPINLIGHSSDSAGFQLAAAVTLMTPQSQALATGVKYLTLGAGESQFAAPYFGPLPSIAYLDYDHNLRLFLKCLKYETLDLDLFPCQTNSYIASINHLQDLKVTLEECGNSYLCSFSNNDLLFARFLDQNCDAALKVFTKGVAELLHEHVPGSSGTCLYIEGVVALFKPFLHPECNSVSTQESLSEGITVFRIWKQILKLKGKRLNAVKNAAKDPSKRGRFLTYGCAKTAEILFAAGTCHMLAMYAHFKDLGTSMLSLSNCGTKTTERIISEIQGKTNQIQSLDAQPTLAGIMEKISKVQSNHTAEDNMTAAGAKKQSSTNRRRLSHKLRIAEASDYEYPETFCDFRNQLKEAYKVGVEKGKSLFRKYCPEGMEFLEKNGGFNFLTNFKNSVPDENVFCGTISEEYALEKLKVKSAELLSNSAVKEENLVTNYFNPEDISKTFDSEKGKCESGQEGETGEKPKNLDKGENCEKERNVEKVGKNLISDDILDHLESDDVEIKGAEISDKRRWLLSRIVNGEKKEIHLAQALKLLVPREYVSRERSRRHIAAKFLPDRHEVDKQHNVFAFRFVVAKVSGKVAVCKVAALNNNGKSVKSASNLDESVTCQLIPLQKLSEEKNLYILPKKIVVSNWIKVLNIKGELKMSCNEDGEYSVIDKSLSVLEAAEDSDLLSEDLKCAKQLSNSLPPLGFHEVNDVIDKKLDPKTEEYLYLVKFKGEEQSDPVWLSQSCFDRPIHFSKRKGFASEKVFACDESFMKFALNAESPSVKAKAPQKRQSKMPSDIKNALKRTKKPGNPMKRKSSPSSHIPEIKKKRVLSVGETSKAKLEAFSFVRTEDQKKLVIDVDLIMVDREEKSFTTDKEIFKVSLEKVSSGQWLNDVVMQKVNEMIKVQYPSIRGLQDPLNSKRKSMLSPVPVDNNCTSVQIHHNGCKHWVLSTSIGNDVFLYDSLNQKPSENLKDQLFSCYSNCQEDGRLKVCKKRVFLQTGGEDCGLYCIAYAVDIVNGRSPESILYDQDVMRKHLLDCIAKDNLTPFPEREIVDISDIETLWPPFFITRK</sequence>
<evidence type="ECO:0000256" key="1">
    <source>
        <dbReference type="SAM" id="MobiDB-lite"/>
    </source>
</evidence>
<dbReference type="PANTHER" id="PTHR34718:SF2">
    <property type="entry name" value="PHD-TYPE DOMAIN-CONTAINING PROTEIN"/>
    <property type="match status" value="1"/>
</dbReference>
<dbReference type="SUPFAM" id="SSF54001">
    <property type="entry name" value="Cysteine proteinases"/>
    <property type="match status" value="1"/>
</dbReference>
<proteinExistence type="predicted"/>
<dbReference type="PANTHER" id="PTHR34718">
    <property type="entry name" value="PHD-TYPE DOMAIN-CONTAINING PROTEIN"/>
    <property type="match status" value="1"/>
</dbReference>